<dbReference type="InterPro" id="IPR054263">
    <property type="entry name" value="DUF6994"/>
</dbReference>
<dbReference type="AlphaFoldDB" id="A0A518DJ91"/>
<organism evidence="1 2">
    <name type="scientific">Pirellulimonas nuda</name>
    <dbReference type="NCBI Taxonomy" id="2528009"/>
    <lineage>
        <taxon>Bacteria</taxon>
        <taxon>Pseudomonadati</taxon>
        <taxon>Planctomycetota</taxon>
        <taxon>Planctomycetia</taxon>
        <taxon>Pirellulales</taxon>
        <taxon>Lacipirellulaceae</taxon>
        <taxon>Pirellulimonas</taxon>
    </lineage>
</organism>
<dbReference type="RefSeq" id="WP_145291717.1">
    <property type="nucleotide sequence ID" value="NZ_CP036291.1"/>
</dbReference>
<dbReference type="Pfam" id="PF22507">
    <property type="entry name" value="DUF6994"/>
    <property type="match status" value="1"/>
</dbReference>
<sequence length="233" mass="27109">MIDTSFNLYGDADGGDPDATSPTLRRYHKLLWSKSLPSGELFGLRDDNPGLYLRHSSALGDFSLGSDAITHSYKNQLNKKWLTTQIPNEVQELFNHGSTIGAYLIFPNNQVDRKHTINQARGISRLIDDRFDLTLECIKRFYINEPSPLEDALRRHASFFRLFETFEGYVQFFLLNDLVDDQDDVKFYLPFDDFQSPPKFRGREDYIVYKSGVESFIKSRSRRIEEFARRLNT</sequence>
<evidence type="ECO:0000313" key="2">
    <source>
        <dbReference type="Proteomes" id="UP000317429"/>
    </source>
</evidence>
<name>A0A518DJ91_9BACT</name>
<dbReference type="KEGG" id="pnd:Pla175_49760"/>
<reference evidence="1 2" key="1">
    <citation type="submission" date="2019-02" db="EMBL/GenBank/DDBJ databases">
        <title>Deep-cultivation of Planctomycetes and their phenomic and genomic characterization uncovers novel biology.</title>
        <authorList>
            <person name="Wiegand S."/>
            <person name="Jogler M."/>
            <person name="Boedeker C."/>
            <person name="Pinto D."/>
            <person name="Vollmers J."/>
            <person name="Rivas-Marin E."/>
            <person name="Kohn T."/>
            <person name="Peeters S.H."/>
            <person name="Heuer A."/>
            <person name="Rast P."/>
            <person name="Oberbeckmann S."/>
            <person name="Bunk B."/>
            <person name="Jeske O."/>
            <person name="Meyerdierks A."/>
            <person name="Storesund J.E."/>
            <person name="Kallscheuer N."/>
            <person name="Luecker S."/>
            <person name="Lage O.M."/>
            <person name="Pohl T."/>
            <person name="Merkel B.J."/>
            <person name="Hornburger P."/>
            <person name="Mueller R.-W."/>
            <person name="Bruemmer F."/>
            <person name="Labrenz M."/>
            <person name="Spormann A.M."/>
            <person name="Op den Camp H."/>
            <person name="Overmann J."/>
            <person name="Amann R."/>
            <person name="Jetten M.S.M."/>
            <person name="Mascher T."/>
            <person name="Medema M.H."/>
            <person name="Devos D.P."/>
            <person name="Kaster A.-K."/>
            <person name="Ovreas L."/>
            <person name="Rohde M."/>
            <person name="Galperin M.Y."/>
            <person name="Jogler C."/>
        </authorList>
    </citation>
    <scope>NUCLEOTIDE SEQUENCE [LARGE SCALE GENOMIC DNA]</scope>
    <source>
        <strain evidence="1 2">Pla175</strain>
    </source>
</reference>
<dbReference type="OrthoDB" id="1664004at2"/>
<protein>
    <submittedName>
        <fullName evidence="1">Uncharacterized protein</fullName>
    </submittedName>
</protein>
<dbReference type="Proteomes" id="UP000317429">
    <property type="component" value="Chromosome"/>
</dbReference>
<keyword evidence="2" id="KW-1185">Reference proteome</keyword>
<accession>A0A518DJ91</accession>
<evidence type="ECO:0000313" key="1">
    <source>
        <dbReference type="EMBL" id="QDU91547.1"/>
    </source>
</evidence>
<gene>
    <name evidence="1" type="ORF">Pla175_49760</name>
</gene>
<dbReference type="EMBL" id="CP036291">
    <property type="protein sequence ID" value="QDU91547.1"/>
    <property type="molecule type" value="Genomic_DNA"/>
</dbReference>
<proteinExistence type="predicted"/>